<feature type="transmembrane region" description="Helical" evidence="1">
    <location>
        <begin position="20"/>
        <end position="46"/>
    </location>
</feature>
<name>A0A452Z355_AEGTS</name>
<reference evidence="3" key="2">
    <citation type="journal article" date="2017" name="Nat. Plants">
        <title>The Aegilops tauschii genome reveals multiple impacts of transposons.</title>
        <authorList>
            <person name="Zhao G."/>
            <person name="Zou C."/>
            <person name="Li K."/>
            <person name="Wang K."/>
            <person name="Li T."/>
            <person name="Gao L."/>
            <person name="Zhang X."/>
            <person name="Wang H."/>
            <person name="Yang Z."/>
            <person name="Liu X."/>
            <person name="Jiang W."/>
            <person name="Mao L."/>
            <person name="Kong X."/>
            <person name="Jiao Y."/>
            <person name="Jia J."/>
        </authorList>
    </citation>
    <scope>NUCLEOTIDE SEQUENCE [LARGE SCALE GENOMIC DNA]</scope>
    <source>
        <strain evidence="3">cv. AL8/78</strain>
    </source>
</reference>
<evidence type="ECO:0000313" key="3">
    <source>
        <dbReference type="Proteomes" id="UP000015105"/>
    </source>
</evidence>
<reference evidence="3" key="1">
    <citation type="journal article" date="2014" name="Science">
        <title>Ancient hybridizations among the ancestral genomes of bread wheat.</title>
        <authorList>
            <consortium name="International Wheat Genome Sequencing Consortium,"/>
            <person name="Marcussen T."/>
            <person name="Sandve S.R."/>
            <person name="Heier L."/>
            <person name="Spannagl M."/>
            <person name="Pfeifer M."/>
            <person name="Jakobsen K.S."/>
            <person name="Wulff B.B."/>
            <person name="Steuernagel B."/>
            <person name="Mayer K.F."/>
            <person name="Olsen O.A."/>
        </authorList>
    </citation>
    <scope>NUCLEOTIDE SEQUENCE [LARGE SCALE GENOMIC DNA]</scope>
    <source>
        <strain evidence="3">cv. AL8/78</strain>
    </source>
</reference>
<reference evidence="2" key="5">
    <citation type="journal article" date="2021" name="G3 (Bethesda)">
        <title>Aegilops tauschii genome assembly Aet v5.0 features greater sequence contiguity and improved annotation.</title>
        <authorList>
            <person name="Wang L."/>
            <person name="Zhu T."/>
            <person name="Rodriguez J.C."/>
            <person name="Deal K.R."/>
            <person name="Dubcovsky J."/>
            <person name="McGuire P.E."/>
            <person name="Lux T."/>
            <person name="Spannagl M."/>
            <person name="Mayer K.F.X."/>
            <person name="Baldrich P."/>
            <person name="Meyers B.C."/>
            <person name="Huo N."/>
            <person name="Gu Y.Q."/>
            <person name="Zhou H."/>
            <person name="Devos K.M."/>
            <person name="Bennetzen J.L."/>
            <person name="Unver T."/>
            <person name="Budak H."/>
            <person name="Gulick P.J."/>
            <person name="Galiba G."/>
            <person name="Kalapos B."/>
            <person name="Nelson D.R."/>
            <person name="Li P."/>
            <person name="You F.M."/>
            <person name="Luo M.C."/>
            <person name="Dvorak J."/>
        </authorList>
    </citation>
    <scope>NUCLEOTIDE SEQUENCE [LARGE SCALE GENOMIC DNA]</scope>
    <source>
        <strain evidence="2">cv. AL8/78</strain>
    </source>
</reference>
<keyword evidence="1" id="KW-1133">Transmembrane helix</keyword>
<dbReference type="Gramene" id="AET1Gv20616900.10">
    <property type="protein sequence ID" value="AET1Gv20616900.10"/>
    <property type="gene ID" value="AET1Gv20616900"/>
</dbReference>
<protein>
    <submittedName>
        <fullName evidence="2">Uncharacterized protein</fullName>
    </submittedName>
</protein>
<reference evidence="2" key="4">
    <citation type="submission" date="2019-03" db="UniProtKB">
        <authorList>
            <consortium name="EnsemblPlants"/>
        </authorList>
    </citation>
    <scope>IDENTIFICATION</scope>
</reference>
<dbReference type="EnsemblPlants" id="AET1Gv20616900.10">
    <property type="protein sequence ID" value="AET1Gv20616900.10"/>
    <property type="gene ID" value="AET1Gv20616900"/>
</dbReference>
<keyword evidence="1" id="KW-0812">Transmembrane</keyword>
<sequence>MSSTLEHTVFQSVLGRKWIYHLLCLPSLSNILVNPCWVSAFMYKLLNAFLFGVRKMFMAIHY</sequence>
<accession>A0A452Z355</accession>
<proteinExistence type="predicted"/>
<evidence type="ECO:0000256" key="1">
    <source>
        <dbReference type="SAM" id="Phobius"/>
    </source>
</evidence>
<evidence type="ECO:0000313" key="2">
    <source>
        <dbReference type="EnsemblPlants" id="AET1Gv20616900.10"/>
    </source>
</evidence>
<keyword evidence="1" id="KW-0472">Membrane</keyword>
<organism evidence="2 3">
    <name type="scientific">Aegilops tauschii subsp. strangulata</name>
    <name type="common">Goatgrass</name>
    <dbReference type="NCBI Taxonomy" id="200361"/>
    <lineage>
        <taxon>Eukaryota</taxon>
        <taxon>Viridiplantae</taxon>
        <taxon>Streptophyta</taxon>
        <taxon>Embryophyta</taxon>
        <taxon>Tracheophyta</taxon>
        <taxon>Spermatophyta</taxon>
        <taxon>Magnoliopsida</taxon>
        <taxon>Liliopsida</taxon>
        <taxon>Poales</taxon>
        <taxon>Poaceae</taxon>
        <taxon>BOP clade</taxon>
        <taxon>Pooideae</taxon>
        <taxon>Triticodae</taxon>
        <taxon>Triticeae</taxon>
        <taxon>Triticinae</taxon>
        <taxon>Aegilops</taxon>
    </lineage>
</organism>
<keyword evidence="3" id="KW-1185">Reference proteome</keyword>
<reference evidence="2" key="3">
    <citation type="journal article" date="2017" name="Nature">
        <title>Genome sequence of the progenitor of the wheat D genome Aegilops tauschii.</title>
        <authorList>
            <person name="Luo M.C."/>
            <person name="Gu Y.Q."/>
            <person name="Puiu D."/>
            <person name="Wang H."/>
            <person name="Twardziok S.O."/>
            <person name="Deal K.R."/>
            <person name="Huo N."/>
            <person name="Zhu T."/>
            <person name="Wang L."/>
            <person name="Wang Y."/>
            <person name="McGuire P.E."/>
            <person name="Liu S."/>
            <person name="Long H."/>
            <person name="Ramasamy R.K."/>
            <person name="Rodriguez J.C."/>
            <person name="Van S.L."/>
            <person name="Yuan L."/>
            <person name="Wang Z."/>
            <person name="Xia Z."/>
            <person name="Xiao L."/>
            <person name="Anderson O.D."/>
            <person name="Ouyang S."/>
            <person name="Liang Y."/>
            <person name="Zimin A.V."/>
            <person name="Pertea G."/>
            <person name="Qi P."/>
            <person name="Bennetzen J.L."/>
            <person name="Dai X."/>
            <person name="Dawson M.W."/>
            <person name="Muller H.G."/>
            <person name="Kugler K."/>
            <person name="Rivarola-Duarte L."/>
            <person name="Spannagl M."/>
            <person name="Mayer K.F.X."/>
            <person name="Lu F.H."/>
            <person name="Bevan M.W."/>
            <person name="Leroy P."/>
            <person name="Li P."/>
            <person name="You F.M."/>
            <person name="Sun Q."/>
            <person name="Liu Z."/>
            <person name="Lyons E."/>
            <person name="Wicker T."/>
            <person name="Salzberg S.L."/>
            <person name="Devos K.M."/>
            <person name="Dvorak J."/>
        </authorList>
    </citation>
    <scope>NUCLEOTIDE SEQUENCE [LARGE SCALE GENOMIC DNA]</scope>
    <source>
        <strain evidence="2">cv. AL8/78</strain>
    </source>
</reference>
<dbReference type="AlphaFoldDB" id="A0A452Z355"/>
<dbReference type="Proteomes" id="UP000015105">
    <property type="component" value="Chromosome 1D"/>
</dbReference>